<dbReference type="Gene3D" id="6.10.280.120">
    <property type="entry name" value="Growth arrest and DNA-damage-inducible proteins-interacting protein 1"/>
    <property type="match status" value="1"/>
</dbReference>
<comment type="similarity">
    <text evidence="3">Belongs to the mitochondrion-specific ribosomal protein mL64 family.</text>
</comment>
<evidence type="ECO:0000256" key="5">
    <source>
        <dbReference type="ARBA" id="ARBA00023054"/>
    </source>
</evidence>
<keyword evidence="6" id="KW-0496">Mitochondrion</keyword>
<accession>A0A336LYX0</accession>
<feature type="compositionally biased region" description="Basic and acidic residues" evidence="15">
    <location>
        <begin position="31"/>
        <end position="42"/>
    </location>
</feature>
<evidence type="ECO:0000256" key="12">
    <source>
        <dbReference type="ARBA" id="ARBA00035485"/>
    </source>
</evidence>
<evidence type="ECO:0000256" key="4">
    <source>
        <dbReference type="ARBA" id="ARBA00022980"/>
    </source>
</evidence>
<keyword evidence="7" id="KW-0539">Nucleus</keyword>
<evidence type="ECO:0000313" key="16">
    <source>
        <dbReference type="EMBL" id="SSX23182.1"/>
    </source>
</evidence>
<evidence type="ECO:0000256" key="9">
    <source>
        <dbReference type="ARBA" id="ARBA00023306"/>
    </source>
</evidence>
<gene>
    <name evidence="16" type="primary">CSON008409</name>
</gene>
<keyword evidence="8" id="KW-0687">Ribonucleoprotein</keyword>
<evidence type="ECO:0000256" key="8">
    <source>
        <dbReference type="ARBA" id="ARBA00023274"/>
    </source>
</evidence>
<comment type="function">
    <text evidence="13">Acts as a negative regulator of G1 to S cell cycle phase progression by inhibiting cyclin-dependent kinases. Inhibitory effects are additive with GADD45 proteins but also occur in the absence of GADD45 proteins. Acts as a repressor of the orphan nuclear receptor NR4A1 by inhibiting AB domain-mediated transcriptional activity. May be involved in the hormone-mediated regulation of NR4A1 transcriptional activity. May play a role in mitochondrial protein synthesis.</text>
</comment>
<comment type="subcellular location">
    <subcellularLocation>
        <location evidence="2">Mitochondrion</location>
    </subcellularLocation>
    <subcellularLocation>
        <location evidence="1">Nucleus</location>
    </subcellularLocation>
</comment>
<evidence type="ECO:0000256" key="3">
    <source>
        <dbReference type="ARBA" id="ARBA00005421"/>
    </source>
</evidence>
<evidence type="ECO:0000256" key="13">
    <source>
        <dbReference type="ARBA" id="ARBA00060144"/>
    </source>
</evidence>
<dbReference type="GO" id="GO:0005840">
    <property type="term" value="C:ribosome"/>
    <property type="evidence" value="ECO:0007669"/>
    <property type="project" value="UniProtKB-KW"/>
</dbReference>
<evidence type="ECO:0000256" key="1">
    <source>
        <dbReference type="ARBA" id="ARBA00004123"/>
    </source>
</evidence>
<keyword evidence="4" id="KW-0689">Ribosomal protein</keyword>
<dbReference type="InterPro" id="IPR043035">
    <property type="entry name" value="Ribosomal_mL64_sf"/>
</dbReference>
<dbReference type="GO" id="GO:1990904">
    <property type="term" value="C:ribonucleoprotein complex"/>
    <property type="evidence" value="ECO:0007669"/>
    <property type="project" value="UniProtKB-KW"/>
</dbReference>
<evidence type="ECO:0000256" key="15">
    <source>
        <dbReference type="SAM" id="MobiDB-lite"/>
    </source>
</evidence>
<dbReference type="InterPro" id="IPR018472">
    <property type="entry name" value="Ribosomal_mL64"/>
</dbReference>
<dbReference type="VEuPathDB" id="VectorBase:CSON008409"/>
<evidence type="ECO:0000256" key="11">
    <source>
        <dbReference type="ARBA" id="ARBA00035184"/>
    </source>
</evidence>
<dbReference type="Pfam" id="PF10147">
    <property type="entry name" value="CR6_interact"/>
    <property type="match status" value="1"/>
</dbReference>
<dbReference type="PANTHER" id="PTHR31761">
    <property type="entry name" value="GROWTH ARREST AND DNA DAMAGE-INDUCIBLE PROTEINS-INTERACTING PROTEIN 1 GADD45GIP1"/>
    <property type="match status" value="1"/>
</dbReference>
<keyword evidence="5 14" id="KW-0175">Coiled coil</keyword>
<evidence type="ECO:0000256" key="10">
    <source>
        <dbReference type="ARBA" id="ARBA00030700"/>
    </source>
</evidence>
<sequence length="270" mass="31208">MSQLNKINLLKFLTISRNGIQISRHCSKTAVKSDENADDKLDSTPAAIVQDDDEDVEERKRRIDKIRNKSRLLPNHRNMLMGQVPYPDGPESWIHTTLKYKRGLFGKYGLESGVDPRICYPTATEKADQDEFERVAYPFTLQEMQKMNAELRKEKEDAITKREEDIAKKLGKLDGWMAELNAKIAKKEADARAAKERKERLVEEVRRHFGYTIDVRDEKFKEMLAIKEKEDKKAQKEARKKQKEMKMLEKLITKGKAAAEGSEPEAPQKS</sequence>
<protein>
    <recommendedName>
        <fullName evidence="11">Large ribosomal subunit protein mL64</fullName>
    </recommendedName>
    <alternativeName>
        <fullName evidence="10">39S ribosomal protein L59, mitochondrial</fullName>
    </alternativeName>
    <alternativeName>
        <fullName evidence="12">Growth arrest and DNA damage-inducible proteins-interacting protein 1</fullName>
    </alternativeName>
</protein>
<dbReference type="AlphaFoldDB" id="A0A336LYX0"/>
<feature type="region of interest" description="Disordered" evidence="15">
    <location>
        <begin position="31"/>
        <end position="56"/>
    </location>
</feature>
<proteinExistence type="inferred from homology"/>
<evidence type="ECO:0000256" key="2">
    <source>
        <dbReference type="ARBA" id="ARBA00004173"/>
    </source>
</evidence>
<evidence type="ECO:0000256" key="6">
    <source>
        <dbReference type="ARBA" id="ARBA00023128"/>
    </source>
</evidence>
<dbReference type="PANTHER" id="PTHR31761:SF1">
    <property type="entry name" value="LARGE RIBOSOMAL SUBUNIT PROTEIN ML64"/>
    <property type="match status" value="1"/>
</dbReference>
<evidence type="ECO:0000256" key="14">
    <source>
        <dbReference type="SAM" id="Coils"/>
    </source>
</evidence>
<dbReference type="OMA" id="YEYRISY"/>
<dbReference type="GO" id="GO:0005739">
    <property type="term" value="C:mitochondrion"/>
    <property type="evidence" value="ECO:0007669"/>
    <property type="project" value="UniProtKB-SubCell"/>
</dbReference>
<evidence type="ECO:0000256" key="7">
    <source>
        <dbReference type="ARBA" id="ARBA00023242"/>
    </source>
</evidence>
<dbReference type="EMBL" id="UFQT01000317">
    <property type="protein sequence ID" value="SSX23182.1"/>
    <property type="molecule type" value="Genomic_DNA"/>
</dbReference>
<keyword evidence="9" id="KW-0131">Cell cycle</keyword>
<organism evidence="16">
    <name type="scientific">Culicoides sonorensis</name>
    <name type="common">Biting midge</name>
    <dbReference type="NCBI Taxonomy" id="179676"/>
    <lineage>
        <taxon>Eukaryota</taxon>
        <taxon>Metazoa</taxon>
        <taxon>Ecdysozoa</taxon>
        <taxon>Arthropoda</taxon>
        <taxon>Hexapoda</taxon>
        <taxon>Insecta</taxon>
        <taxon>Pterygota</taxon>
        <taxon>Neoptera</taxon>
        <taxon>Endopterygota</taxon>
        <taxon>Diptera</taxon>
        <taxon>Nematocera</taxon>
        <taxon>Chironomoidea</taxon>
        <taxon>Ceratopogonidae</taxon>
        <taxon>Ceratopogoninae</taxon>
        <taxon>Culicoides</taxon>
        <taxon>Monoculicoides</taxon>
    </lineage>
</organism>
<feature type="coiled-coil region" evidence="14">
    <location>
        <begin position="141"/>
        <end position="251"/>
    </location>
</feature>
<name>A0A336LYX0_CULSO</name>
<reference evidence="16" key="1">
    <citation type="submission" date="2018-07" db="EMBL/GenBank/DDBJ databases">
        <authorList>
            <person name="Quirk P.G."/>
            <person name="Krulwich T.A."/>
        </authorList>
    </citation>
    <scope>NUCLEOTIDE SEQUENCE</scope>
</reference>
<dbReference type="GO" id="GO:0005634">
    <property type="term" value="C:nucleus"/>
    <property type="evidence" value="ECO:0007669"/>
    <property type="project" value="UniProtKB-SubCell"/>
</dbReference>
<feature type="region of interest" description="Disordered" evidence="15">
    <location>
        <begin position="251"/>
        <end position="270"/>
    </location>
</feature>